<sequence length="85" mass="9258">MLRASAFAIGLFIAQWGASFLVIDKLVLFNTTGEERGIRAMLAKEQIADEARPVIDPADWTAFALMSIGSVTMLYAVALPKRKDG</sequence>
<protein>
    <submittedName>
        <fullName evidence="2">Uncharacterized protein</fullName>
    </submittedName>
</protein>
<proteinExistence type="predicted"/>
<reference evidence="2" key="1">
    <citation type="journal article" date="2020" name="mSystems">
        <title>Genome- and Community-Level Interaction Insights into Carbon Utilization and Element Cycling Functions of Hydrothermarchaeota in Hydrothermal Sediment.</title>
        <authorList>
            <person name="Zhou Z."/>
            <person name="Liu Y."/>
            <person name="Xu W."/>
            <person name="Pan J."/>
            <person name="Luo Z.H."/>
            <person name="Li M."/>
        </authorList>
    </citation>
    <scope>NUCLEOTIDE SEQUENCE [LARGE SCALE GENOMIC DNA]</scope>
    <source>
        <strain evidence="2">SpSt-339</strain>
    </source>
</reference>
<keyword evidence="1" id="KW-0812">Transmembrane</keyword>
<comment type="caution">
    <text evidence="2">The sequence shown here is derived from an EMBL/GenBank/DDBJ whole genome shotgun (WGS) entry which is preliminary data.</text>
</comment>
<dbReference type="AlphaFoldDB" id="A0A7C2NZS8"/>
<organism evidence="2">
    <name type="scientific">Schlesneria paludicola</name>
    <dbReference type="NCBI Taxonomy" id="360056"/>
    <lineage>
        <taxon>Bacteria</taxon>
        <taxon>Pseudomonadati</taxon>
        <taxon>Planctomycetota</taxon>
        <taxon>Planctomycetia</taxon>
        <taxon>Planctomycetales</taxon>
        <taxon>Planctomycetaceae</taxon>
        <taxon>Schlesneria</taxon>
    </lineage>
</organism>
<gene>
    <name evidence="2" type="ORF">ENQ76_15010</name>
</gene>
<evidence type="ECO:0000313" key="2">
    <source>
        <dbReference type="EMBL" id="HEN16769.1"/>
    </source>
</evidence>
<keyword evidence="1" id="KW-0472">Membrane</keyword>
<accession>A0A7C2NZS8</accession>
<name>A0A7C2NZS8_9PLAN</name>
<keyword evidence="1" id="KW-1133">Transmembrane helix</keyword>
<dbReference type="EMBL" id="DSOK01000412">
    <property type="protein sequence ID" value="HEN16769.1"/>
    <property type="molecule type" value="Genomic_DNA"/>
</dbReference>
<feature type="transmembrane region" description="Helical" evidence="1">
    <location>
        <begin position="60"/>
        <end position="79"/>
    </location>
</feature>
<evidence type="ECO:0000256" key="1">
    <source>
        <dbReference type="SAM" id="Phobius"/>
    </source>
</evidence>